<dbReference type="PROSITE" id="PS51819">
    <property type="entry name" value="VOC"/>
    <property type="match status" value="1"/>
</dbReference>
<feature type="domain" description="VOC" evidence="1">
    <location>
        <begin position="1"/>
        <end position="114"/>
    </location>
</feature>
<comment type="caution">
    <text evidence="2">The sequence shown here is derived from an EMBL/GenBank/DDBJ whole genome shotgun (WGS) entry which is preliminary data.</text>
</comment>
<dbReference type="Pfam" id="PF00903">
    <property type="entry name" value="Glyoxalase"/>
    <property type="match status" value="1"/>
</dbReference>
<accession>A0ABR2VTZ2</accession>
<dbReference type="SUPFAM" id="SSF54593">
    <property type="entry name" value="Glyoxalase/Bleomycin resistance protein/Dihydroxybiphenyl dioxygenase"/>
    <property type="match status" value="1"/>
</dbReference>
<evidence type="ECO:0000313" key="3">
    <source>
        <dbReference type="Proteomes" id="UP001479436"/>
    </source>
</evidence>
<evidence type="ECO:0000313" key="2">
    <source>
        <dbReference type="EMBL" id="KAK9701136.1"/>
    </source>
</evidence>
<dbReference type="Gene3D" id="3.10.180.10">
    <property type="entry name" value="2,3-Dihydroxybiphenyl 1,2-Dioxygenase, domain 1"/>
    <property type="match status" value="1"/>
</dbReference>
<dbReference type="PANTHER" id="PTHR35006">
    <property type="entry name" value="GLYOXALASE FAMILY PROTEIN (AFU_ORTHOLOGUE AFUA_5G14830)"/>
    <property type="match status" value="1"/>
</dbReference>
<sequence length="116" mass="12913">MFDHLSIHVKNLAQSKQFYLQVLKPLGHKLAMEYPQAACFGMNSQFTIAQGTPSNTHIAFTAKSRKEVNSFHEAALKNGGKDNGAPGIRSEYGDNYYAAFVYDLDGNNLEAVYYES</sequence>
<gene>
    <name evidence="2" type="ORF">K7432_011859</name>
</gene>
<dbReference type="Proteomes" id="UP001479436">
    <property type="component" value="Unassembled WGS sequence"/>
</dbReference>
<evidence type="ECO:0000259" key="1">
    <source>
        <dbReference type="PROSITE" id="PS51819"/>
    </source>
</evidence>
<dbReference type="PANTHER" id="PTHR35006:SF2">
    <property type="entry name" value="GLYOXALASE FAMILY PROTEIN (AFU_ORTHOLOGUE AFUA_5G14830)"/>
    <property type="match status" value="1"/>
</dbReference>
<name>A0ABR2VTZ2_9FUNG</name>
<dbReference type="InterPro" id="IPR037523">
    <property type="entry name" value="VOC_core"/>
</dbReference>
<dbReference type="InterPro" id="IPR029068">
    <property type="entry name" value="Glyas_Bleomycin-R_OHBP_Dase"/>
</dbReference>
<dbReference type="CDD" id="cd07262">
    <property type="entry name" value="VOC_like"/>
    <property type="match status" value="1"/>
</dbReference>
<reference evidence="2 3" key="1">
    <citation type="submission" date="2023-04" db="EMBL/GenBank/DDBJ databases">
        <title>Genome of Basidiobolus ranarum AG-B5.</title>
        <authorList>
            <person name="Stajich J.E."/>
            <person name="Carter-House D."/>
            <person name="Gryganskyi A."/>
        </authorList>
    </citation>
    <scope>NUCLEOTIDE SEQUENCE [LARGE SCALE GENOMIC DNA]</scope>
    <source>
        <strain evidence="2 3">AG-B5</strain>
    </source>
</reference>
<proteinExistence type="predicted"/>
<organism evidence="2 3">
    <name type="scientific">Basidiobolus ranarum</name>
    <dbReference type="NCBI Taxonomy" id="34480"/>
    <lineage>
        <taxon>Eukaryota</taxon>
        <taxon>Fungi</taxon>
        <taxon>Fungi incertae sedis</taxon>
        <taxon>Zoopagomycota</taxon>
        <taxon>Entomophthoromycotina</taxon>
        <taxon>Basidiobolomycetes</taxon>
        <taxon>Basidiobolales</taxon>
        <taxon>Basidiobolaceae</taxon>
        <taxon>Basidiobolus</taxon>
    </lineage>
</organism>
<protein>
    <recommendedName>
        <fullName evidence="1">VOC domain-containing protein</fullName>
    </recommendedName>
</protein>
<dbReference type="EMBL" id="JASJQH010007843">
    <property type="protein sequence ID" value="KAK9701136.1"/>
    <property type="molecule type" value="Genomic_DNA"/>
</dbReference>
<dbReference type="InterPro" id="IPR004360">
    <property type="entry name" value="Glyas_Fos-R_dOase_dom"/>
</dbReference>
<keyword evidence="3" id="KW-1185">Reference proteome</keyword>